<evidence type="ECO:0000259" key="1">
    <source>
        <dbReference type="Pfam" id="PF19044"/>
    </source>
</evidence>
<protein>
    <submittedName>
        <fullName evidence="2">TraG family conjugative transposon ATPase</fullName>
    </submittedName>
</protein>
<dbReference type="InterPro" id="IPR053155">
    <property type="entry name" value="F-pilin_assembly_TraC"/>
</dbReference>
<accession>A0A4S3M0T5</accession>
<dbReference type="Proteomes" id="UP000305939">
    <property type="component" value="Unassembled WGS sequence"/>
</dbReference>
<dbReference type="SUPFAM" id="SSF52540">
    <property type="entry name" value="P-loop containing nucleoside triphosphate hydrolases"/>
    <property type="match status" value="1"/>
</dbReference>
<comment type="caution">
    <text evidence="2">The sequence shown here is derived from an EMBL/GenBank/DDBJ whole genome shotgun (WGS) entry which is preliminary data.</text>
</comment>
<dbReference type="InterPro" id="IPR022509">
    <property type="entry name" value="Conjugation_ATPase_TraG"/>
</dbReference>
<organism evidence="2 3">
    <name type="scientific">Robertkochia marina</name>
    <dbReference type="NCBI Taxonomy" id="1227945"/>
    <lineage>
        <taxon>Bacteria</taxon>
        <taxon>Pseudomonadati</taxon>
        <taxon>Bacteroidota</taxon>
        <taxon>Flavobacteriia</taxon>
        <taxon>Flavobacteriales</taxon>
        <taxon>Flavobacteriaceae</taxon>
        <taxon>Robertkochia</taxon>
    </lineage>
</organism>
<evidence type="ECO:0000313" key="2">
    <source>
        <dbReference type="EMBL" id="THD67623.1"/>
    </source>
</evidence>
<evidence type="ECO:0000313" key="3">
    <source>
        <dbReference type="Proteomes" id="UP000305939"/>
    </source>
</evidence>
<dbReference type="InterPro" id="IPR043964">
    <property type="entry name" value="P-loop_TraG"/>
</dbReference>
<dbReference type="NCBIfam" id="TIGR03783">
    <property type="entry name" value="Bac_Flav_CT_G"/>
    <property type="match status" value="1"/>
</dbReference>
<dbReference type="Gene3D" id="3.40.50.300">
    <property type="entry name" value="P-loop containing nucleotide triphosphate hydrolases"/>
    <property type="match status" value="1"/>
</dbReference>
<reference evidence="2 3" key="1">
    <citation type="submission" date="2019-04" db="EMBL/GenBank/DDBJ databases">
        <title>Draft genome sequence of Robertkochia marina CC-AMO-30D.</title>
        <authorList>
            <person name="Hameed A."/>
            <person name="Lin S.-Y."/>
            <person name="Shahina M."/>
            <person name="Lai W.-A."/>
            <person name="Young C.-C."/>
        </authorList>
    </citation>
    <scope>NUCLEOTIDE SEQUENCE [LARGE SCALE GENOMIC DNA]</scope>
    <source>
        <strain evidence="2 3">CC-AMO-30D</strain>
    </source>
</reference>
<dbReference type="InterPro" id="IPR027417">
    <property type="entry name" value="P-loop_NTPase"/>
</dbReference>
<gene>
    <name evidence="2" type="primary">traG</name>
    <name evidence="2" type="ORF">E7Z59_08160</name>
</gene>
<name>A0A4S3M0T5_9FLAO</name>
<dbReference type="EMBL" id="SSMC01000002">
    <property type="protein sequence ID" value="THD67623.1"/>
    <property type="molecule type" value="Genomic_DNA"/>
</dbReference>
<dbReference type="Gene3D" id="1.10.8.730">
    <property type="match status" value="1"/>
</dbReference>
<sequence length="807" mass="93602">MVYSTTSYSKALFPPGIEVENHVMLTGDGYWVFAYKLQLPEIYSLGEKEFDALHGIWLQAFKNLPDQTIVLKQDHYKRKSYQEPSISKASFLQKATDKHFRDRDYLEHQSILFLCFPIEFTASEHTMTAPFNKSFASQKKVALTTLEQYKQKAQEVVHYLKNQSLIDIFPLKEAEIRKLSMAYWNAFQNDYTTDIVFHAAGIQAGEKQVGLVSVNHEKALGTSVSNVRIHPRYSNDRFQLFEGSLDGLGLDIAFDHVVCQRIVLESTPQWRALLNKRRMELKKSMHFGSENRVNLRRIEKYLEILEEDETIRMVRGQLSILYYGEDRQTLRQISQLINTKMKELDITPHYPMGPELHRYFKANYFGLPGAFQDEDHYVSHLAQALCLWIQTGRYKSDTEGIWFTDRHQDIPVLKDVWDRKNKSIKARNFAVLAPTGEGKSFLANHMLRQFYEQEVRLIIIDLGGSYQKFGALYPDDHQIIKYEYGKGLGINPFYLDPGVAVTSDKIEDLVHFLHELYAPGAALKRVEKVALKNSLVVYYREEVSKHSLEGYLHFLKGYKDRLMSKGDASDHFDFDELSFVLSEYVGDGLYGFLFKESNGSTHDISQKRIIIFELDEIRDHQELLSVMLTLIRTTIHRYIWADRSKRGLILFDEFAKQLQFPNVLQQVAYYYQAIRKQNAAVGVILQSISQLPENHLSNSIIDNTQVIYALRNEKGYAPFKERFHLSSHDLEQLQSLTNRFVGDRRYTEVFIKVGKHSNVYRLEVAPEAYAAYLTDGPEYHELMMLYQELGAMEAAIVKFVDQKNLGV</sequence>
<dbReference type="RefSeq" id="WP_136335828.1">
    <property type="nucleotide sequence ID" value="NZ_QXMP01000008.1"/>
</dbReference>
<dbReference type="PANTHER" id="PTHR38467:SF1">
    <property type="entry name" value="CONJUGATIVE TRANSFER: ASSEMBLY"/>
    <property type="match status" value="1"/>
</dbReference>
<keyword evidence="3" id="KW-1185">Reference proteome</keyword>
<dbReference type="Pfam" id="PF19044">
    <property type="entry name" value="P-loop_TraG"/>
    <property type="match status" value="1"/>
</dbReference>
<dbReference type="OrthoDB" id="596266at2"/>
<feature type="domain" description="TraG P-loop" evidence="1">
    <location>
        <begin position="400"/>
        <end position="802"/>
    </location>
</feature>
<proteinExistence type="predicted"/>
<dbReference type="AlphaFoldDB" id="A0A4S3M0T5"/>
<dbReference type="PANTHER" id="PTHR38467">
    <property type="match status" value="1"/>
</dbReference>